<dbReference type="SMART" id="SM00228">
    <property type="entry name" value="PDZ"/>
    <property type="match status" value="1"/>
</dbReference>
<dbReference type="Proteomes" id="UP001216579">
    <property type="component" value="Unassembled WGS sequence"/>
</dbReference>
<keyword evidence="2" id="KW-0645">Protease</keyword>
<feature type="compositionally biased region" description="Pro residues" evidence="4">
    <location>
        <begin position="98"/>
        <end position="113"/>
    </location>
</feature>
<dbReference type="EMBL" id="JARJBC010000015">
    <property type="protein sequence ID" value="MDF3291962.1"/>
    <property type="molecule type" value="Genomic_DNA"/>
</dbReference>
<feature type="region of interest" description="Disordered" evidence="4">
    <location>
        <begin position="1"/>
        <end position="195"/>
    </location>
</feature>
<dbReference type="InterPro" id="IPR001940">
    <property type="entry name" value="Peptidase_S1C"/>
</dbReference>
<comment type="caution">
    <text evidence="7">The sequence shown here is derived from an EMBL/GenBank/DDBJ whole genome shotgun (WGS) entry which is preliminary data.</text>
</comment>
<keyword evidence="5" id="KW-0812">Transmembrane</keyword>
<name>A0ABT5ZQ64_9ACTN</name>
<dbReference type="InterPro" id="IPR051201">
    <property type="entry name" value="Chloro_Bact_Ser_Proteases"/>
</dbReference>
<dbReference type="Gene3D" id="2.30.42.10">
    <property type="match status" value="1"/>
</dbReference>
<feature type="domain" description="PDZ" evidence="6">
    <location>
        <begin position="467"/>
        <end position="547"/>
    </location>
</feature>
<dbReference type="PANTHER" id="PTHR43343:SF3">
    <property type="entry name" value="PROTEASE DO-LIKE 8, CHLOROPLASTIC"/>
    <property type="match status" value="1"/>
</dbReference>
<dbReference type="InterPro" id="IPR043504">
    <property type="entry name" value="Peptidase_S1_PA_chymotrypsin"/>
</dbReference>
<evidence type="ECO:0000259" key="6">
    <source>
        <dbReference type="SMART" id="SM00228"/>
    </source>
</evidence>
<evidence type="ECO:0000313" key="8">
    <source>
        <dbReference type="Proteomes" id="UP001216579"/>
    </source>
</evidence>
<protein>
    <submittedName>
        <fullName evidence="7">Trypsin-like peptidase domain-containing protein</fullName>
    </submittedName>
</protein>
<evidence type="ECO:0000256" key="5">
    <source>
        <dbReference type="SAM" id="Phobius"/>
    </source>
</evidence>
<evidence type="ECO:0000256" key="3">
    <source>
        <dbReference type="ARBA" id="ARBA00022801"/>
    </source>
</evidence>
<evidence type="ECO:0000256" key="1">
    <source>
        <dbReference type="ARBA" id="ARBA00010541"/>
    </source>
</evidence>
<sequence>MDEGKAARPHWWSRPQEAPRSQDPTAPSDPEAPAGVPQMAEPAPAQPAPADGADAGPDSGDRPDGTPPTPADAAQRPSLSKEPAPEPSQAAEPSDRPAIPPAPAVPPSQPVPANPYAAPVAGAGHPADAAAPRHPADPYGTPPYGRPGPWAPAPPVQRPTAPPAYPAAPPAAPPPGDWHRYDPWAPPAQPTPTPKRRGLVVAVAAAAIIAGLIGGVAGAYVQRQEAGPGITLPQAPADHGGRAPGTVAGIAARTLPGVVYIHVKGNGEEGTGTGFVLDTQGHILTNNHVVAPASSSGDISVTFSGGATHKATIVGRDTGDDLAVIKVGGVSGLKPLPLGNSESVRVGDPVVAIGAPYDLEGTVTSGIISAKDRPITASGGAGGAGEVSYVNALQTDAPINPGNSGGPLMNAQAQVIGINSAIRAADNGSPDGAGSQGGSIGLGFAIPINQAKRVAEELINTGKAVHPVIGVTVDMRYVGDGARIADQGPNGAPAVTPGGPGANAGLKPGDIITQVDGEPVHTGAELIVRTRSHTPGDHIKLMVRSGDAAPRPVDLVLGGSTTG</sequence>
<gene>
    <name evidence="7" type="ORF">P3G67_22585</name>
</gene>
<dbReference type="SUPFAM" id="SSF50156">
    <property type="entry name" value="PDZ domain-like"/>
    <property type="match status" value="1"/>
</dbReference>
<dbReference type="Pfam" id="PF13365">
    <property type="entry name" value="Trypsin_2"/>
    <property type="match status" value="1"/>
</dbReference>
<dbReference type="InterPro" id="IPR009003">
    <property type="entry name" value="Peptidase_S1_PA"/>
</dbReference>
<dbReference type="InterPro" id="IPR001478">
    <property type="entry name" value="PDZ"/>
</dbReference>
<proteinExistence type="inferred from homology"/>
<organism evidence="7 8">
    <name type="scientific">Streptomyces silvisoli</name>
    <dbReference type="NCBI Taxonomy" id="3034235"/>
    <lineage>
        <taxon>Bacteria</taxon>
        <taxon>Bacillati</taxon>
        <taxon>Actinomycetota</taxon>
        <taxon>Actinomycetes</taxon>
        <taxon>Kitasatosporales</taxon>
        <taxon>Streptomycetaceae</taxon>
        <taxon>Streptomyces</taxon>
    </lineage>
</organism>
<feature type="transmembrane region" description="Helical" evidence="5">
    <location>
        <begin position="199"/>
        <end position="221"/>
    </location>
</feature>
<dbReference type="InterPro" id="IPR036034">
    <property type="entry name" value="PDZ_sf"/>
</dbReference>
<dbReference type="Pfam" id="PF13180">
    <property type="entry name" value="PDZ_2"/>
    <property type="match status" value="1"/>
</dbReference>
<reference evidence="7 8" key="1">
    <citation type="submission" date="2023-03" db="EMBL/GenBank/DDBJ databases">
        <title>Draft genome sequence of Streptomyces sp. RB6PN23 isolated from peat swamp forest in Thailand.</title>
        <authorList>
            <person name="Klaysubun C."/>
            <person name="Duangmal K."/>
        </authorList>
    </citation>
    <scope>NUCLEOTIDE SEQUENCE [LARGE SCALE GENOMIC DNA]</scope>
    <source>
        <strain evidence="7 8">RB6PN23</strain>
    </source>
</reference>
<feature type="compositionally biased region" description="Pro residues" evidence="4">
    <location>
        <begin position="184"/>
        <end position="193"/>
    </location>
</feature>
<keyword evidence="5" id="KW-1133">Transmembrane helix</keyword>
<keyword evidence="5" id="KW-0472">Membrane</keyword>
<evidence type="ECO:0000256" key="2">
    <source>
        <dbReference type="ARBA" id="ARBA00022670"/>
    </source>
</evidence>
<keyword evidence="3" id="KW-0378">Hydrolase</keyword>
<accession>A0ABT5ZQ64</accession>
<dbReference type="PRINTS" id="PR00834">
    <property type="entry name" value="PROTEASES2C"/>
</dbReference>
<dbReference type="RefSeq" id="WP_276095095.1">
    <property type="nucleotide sequence ID" value="NZ_JARJBC010000015.1"/>
</dbReference>
<dbReference type="Gene3D" id="2.40.10.10">
    <property type="entry name" value="Trypsin-like serine proteases"/>
    <property type="match status" value="2"/>
</dbReference>
<keyword evidence="8" id="KW-1185">Reference proteome</keyword>
<evidence type="ECO:0000256" key="4">
    <source>
        <dbReference type="SAM" id="MobiDB-lite"/>
    </source>
</evidence>
<evidence type="ECO:0000313" key="7">
    <source>
        <dbReference type="EMBL" id="MDF3291962.1"/>
    </source>
</evidence>
<feature type="compositionally biased region" description="Low complexity" evidence="4">
    <location>
        <begin position="48"/>
        <end position="58"/>
    </location>
</feature>
<comment type="similarity">
    <text evidence="1">Belongs to the peptidase S1C family.</text>
</comment>
<feature type="compositionally biased region" description="Low complexity" evidence="4">
    <location>
        <begin position="114"/>
        <end position="139"/>
    </location>
</feature>
<dbReference type="PANTHER" id="PTHR43343">
    <property type="entry name" value="PEPTIDASE S12"/>
    <property type="match status" value="1"/>
</dbReference>
<feature type="compositionally biased region" description="Pro residues" evidence="4">
    <location>
        <begin position="140"/>
        <end position="176"/>
    </location>
</feature>
<dbReference type="SUPFAM" id="SSF50494">
    <property type="entry name" value="Trypsin-like serine proteases"/>
    <property type="match status" value="1"/>
</dbReference>